<keyword evidence="10" id="KW-1185">Reference proteome</keyword>
<feature type="domain" description="V-type proton ATPase subunit S1/VOA1 transmembrane" evidence="8">
    <location>
        <begin position="297"/>
        <end position="334"/>
    </location>
</feature>
<dbReference type="AlphaFoldDB" id="A0A9P0B2L9"/>
<dbReference type="Pfam" id="PF05827">
    <property type="entry name" value="VAS1_LD"/>
    <property type="match status" value="1"/>
</dbReference>
<dbReference type="OrthoDB" id="19852at2759"/>
<accession>A0A9P0B2L9</accession>
<dbReference type="GO" id="GO:0033176">
    <property type="term" value="C:proton-transporting V-type ATPase complex"/>
    <property type="evidence" value="ECO:0007669"/>
    <property type="project" value="TreeGrafter"/>
</dbReference>
<keyword evidence="3 6" id="KW-0812">Transmembrane</keyword>
<evidence type="ECO:0000259" key="7">
    <source>
        <dbReference type="Pfam" id="PF05827"/>
    </source>
</evidence>
<evidence type="ECO:0000256" key="2">
    <source>
        <dbReference type="ARBA" id="ARBA00009037"/>
    </source>
</evidence>
<evidence type="ECO:0000313" key="10">
    <source>
        <dbReference type="Proteomes" id="UP001154078"/>
    </source>
</evidence>
<evidence type="ECO:0000256" key="3">
    <source>
        <dbReference type="ARBA" id="ARBA00022692"/>
    </source>
</evidence>
<feature type="transmembrane region" description="Helical" evidence="6">
    <location>
        <begin position="297"/>
        <end position="323"/>
    </location>
</feature>
<dbReference type="InterPro" id="IPR046755">
    <property type="entry name" value="VAS1_LD"/>
</dbReference>
<dbReference type="Proteomes" id="UP001154078">
    <property type="component" value="Chromosome 3"/>
</dbReference>
<evidence type="ECO:0000256" key="1">
    <source>
        <dbReference type="ARBA" id="ARBA00004167"/>
    </source>
</evidence>
<reference evidence="9" key="1">
    <citation type="submission" date="2021-12" db="EMBL/GenBank/DDBJ databases">
        <authorList>
            <person name="King R."/>
        </authorList>
    </citation>
    <scope>NUCLEOTIDE SEQUENCE</scope>
</reference>
<evidence type="ECO:0000256" key="4">
    <source>
        <dbReference type="ARBA" id="ARBA00022989"/>
    </source>
</evidence>
<dbReference type="GO" id="GO:0001671">
    <property type="term" value="F:ATPase activator activity"/>
    <property type="evidence" value="ECO:0007669"/>
    <property type="project" value="TreeGrafter"/>
</dbReference>
<comment type="subcellular location">
    <subcellularLocation>
        <location evidence="1">Membrane</location>
        <topology evidence="1">Single-pass membrane protein</topology>
    </subcellularLocation>
</comment>
<evidence type="ECO:0000259" key="8">
    <source>
        <dbReference type="Pfam" id="PF20520"/>
    </source>
</evidence>
<dbReference type="PANTHER" id="PTHR12471">
    <property type="entry name" value="VACUOLAR ATP SYNTHASE SUBUNIT S1"/>
    <property type="match status" value="1"/>
</dbReference>
<keyword evidence="5 6" id="KW-0472">Membrane</keyword>
<evidence type="ECO:0000256" key="6">
    <source>
        <dbReference type="SAM" id="Phobius"/>
    </source>
</evidence>
<comment type="similarity">
    <text evidence="2">Belongs to the vacuolar ATPase subunit S1 family.</text>
</comment>
<dbReference type="EMBL" id="OV121134">
    <property type="protein sequence ID" value="CAH0552834.1"/>
    <property type="molecule type" value="Genomic_DNA"/>
</dbReference>
<evidence type="ECO:0000313" key="9">
    <source>
        <dbReference type="EMBL" id="CAH0552834.1"/>
    </source>
</evidence>
<organism evidence="9 10">
    <name type="scientific">Brassicogethes aeneus</name>
    <name type="common">Rape pollen beetle</name>
    <name type="synonym">Meligethes aeneus</name>
    <dbReference type="NCBI Taxonomy" id="1431903"/>
    <lineage>
        <taxon>Eukaryota</taxon>
        <taxon>Metazoa</taxon>
        <taxon>Ecdysozoa</taxon>
        <taxon>Arthropoda</taxon>
        <taxon>Hexapoda</taxon>
        <taxon>Insecta</taxon>
        <taxon>Pterygota</taxon>
        <taxon>Neoptera</taxon>
        <taxon>Endopterygota</taxon>
        <taxon>Coleoptera</taxon>
        <taxon>Polyphaga</taxon>
        <taxon>Cucujiformia</taxon>
        <taxon>Nitidulidae</taxon>
        <taxon>Meligethinae</taxon>
        <taxon>Brassicogethes</taxon>
    </lineage>
</organism>
<dbReference type="Pfam" id="PF20520">
    <property type="entry name" value="Ac45-VOA1_TM"/>
    <property type="match status" value="1"/>
</dbReference>
<dbReference type="PANTHER" id="PTHR12471:SF7">
    <property type="entry name" value="V-TYPE PROTON ATPASE SUBUNIT S1"/>
    <property type="match status" value="1"/>
</dbReference>
<gene>
    <name evidence="9" type="ORF">MELIAE_LOCUS4979</name>
</gene>
<dbReference type="GO" id="GO:0030641">
    <property type="term" value="P:regulation of cellular pH"/>
    <property type="evidence" value="ECO:0007669"/>
    <property type="project" value="TreeGrafter"/>
</dbReference>
<dbReference type="InterPro" id="IPR008388">
    <property type="entry name" value="Ac45_acc_su"/>
</dbReference>
<sequence>MWGASENVESQPVLKKMTKDIFSTLLSDYLDNQNKIVIFTEKKLNPEDLSKKDYKGQSNFPELLKQNGKYFHSVENPIDVIKKFKKNYAHVNVSSVQDEVNSGKSDAIFVDFDEMAANLRDNAFVNHDRLINKIYGKLKTKLPNLIVMYTGYSSSFASGDEQSKPTSFFHDLALVYVAGPIQLNKDFLNLNFSASSDNNSRIFVGGEDANNNITMTFVKSHPYWILDSLVLTRPNTSDVPFLTNKIRVGIKNSYHCAKSKFFAVNGKFKLSFAGFQVQPRFQNTEKMVFGKPETCTGYFGIGIITGLIISFLFIIIIFIGVYFMMEIKTNDRFDQSMVVYSRIEF</sequence>
<evidence type="ECO:0000256" key="5">
    <source>
        <dbReference type="ARBA" id="ARBA00023136"/>
    </source>
</evidence>
<dbReference type="Gene3D" id="2.40.160.110">
    <property type="match status" value="1"/>
</dbReference>
<name>A0A9P0B2L9_BRAAE</name>
<dbReference type="InterPro" id="IPR046756">
    <property type="entry name" value="VAS1/VOA1_TM"/>
</dbReference>
<feature type="domain" description="V-type proton ATPase subunit S1 luminal" evidence="7">
    <location>
        <begin position="186"/>
        <end position="279"/>
    </location>
</feature>
<protein>
    <submittedName>
        <fullName evidence="9">Uncharacterized protein</fullName>
    </submittedName>
</protein>
<proteinExistence type="inferred from homology"/>
<keyword evidence="4 6" id="KW-1133">Transmembrane helix</keyword>